<sequence length="129" mass="14886">MNAVEIKEINTTRSRRVINCLTYKGEEQKGMKEQTSQTPGQKKKKKKKKRRRRRRRRLGVTEEESEELDGYKTGVYGVLLQPRLTSGRPPPSGRKSPPVKQTSARTVRLLTARNSTPGTRHRVLQSRFL</sequence>
<feature type="compositionally biased region" description="Basic residues" evidence="1">
    <location>
        <begin position="41"/>
        <end position="58"/>
    </location>
</feature>
<dbReference type="AlphaFoldDB" id="A0A6A4S7E2"/>
<name>A0A6A4S7E2_SCOMX</name>
<proteinExistence type="predicted"/>
<dbReference type="EMBL" id="VEVO01000016">
    <property type="protein sequence ID" value="KAF0029027.1"/>
    <property type="molecule type" value="Genomic_DNA"/>
</dbReference>
<dbReference type="Proteomes" id="UP000438429">
    <property type="component" value="Unassembled WGS sequence"/>
</dbReference>
<accession>A0A6A4S7E2</accession>
<evidence type="ECO:0000313" key="2">
    <source>
        <dbReference type="EMBL" id="KAF0029027.1"/>
    </source>
</evidence>
<organism evidence="2 3">
    <name type="scientific">Scophthalmus maximus</name>
    <name type="common">Turbot</name>
    <name type="synonym">Psetta maxima</name>
    <dbReference type="NCBI Taxonomy" id="52904"/>
    <lineage>
        <taxon>Eukaryota</taxon>
        <taxon>Metazoa</taxon>
        <taxon>Chordata</taxon>
        <taxon>Craniata</taxon>
        <taxon>Vertebrata</taxon>
        <taxon>Euteleostomi</taxon>
        <taxon>Actinopterygii</taxon>
        <taxon>Neopterygii</taxon>
        <taxon>Teleostei</taxon>
        <taxon>Neoteleostei</taxon>
        <taxon>Acanthomorphata</taxon>
        <taxon>Carangaria</taxon>
        <taxon>Pleuronectiformes</taxon>
        <taxon>Pleuronectoidei</taxon>
        <taxon>Scophthalmidae</taxon>
        <taxon>Scophthalmus</taxon>
    </lineage>
</organism>
<reference evidence="2 3" key="1">
    <citation type="submission" date="2019-06" db="EMBL/GenBank/DDBJ databases">
        <title>Draft genomes of female and male turbot (Scophthalmus maximus).</title>
        <authorList>
            <person name="Xu H."/>
            <person name="Xu X.-W."/>
            <person name="Shao C."/>
            <person name="Chen S."/>
        </authorList>
    </citation>
    <scope>NUCLEOTIDE SEQUENCE [LARGE SCALE GENOMIC DNA]</scope>
    <source>
        <strain evidence="2">Ysfricsl-2016a</strain>
        <tissue evidence="2">Blood</tissue>
    </source>
</reference>
<feature type="region of interest" description="Disordered" evidence="1">
    <location>
        <begin position="23"/>
        <end position="107"/>
    </location>
</feature>
<protein>
    <submittedName>
        <fullName evidence="2">Uncharacterized protein</fullName>
    </submittedName>
</protein>
<gene>
    <name evidence="2" type="ORF">F2P81_018132</name>
</gene>
<evidence type="ECO:0000256" key="1">
    <source>
        <dbReference type="SAM" id="MobiDB-lite"/>
    </source>
</evidence>
<evidence type="ECO:0000313" key="3">
    <source>
        <dbReference type="Proteomes" id="UP000438429"/>
    </source>
</evidence>
<comment type="caution">
    <text evidence="2">The sequence shown here is derived from an EMBL/GenBank/DDBJ whole genome shotgun (WGS) entry which is preliminary data.</text>
</comment>